<comment type="caution">
    <text evidence="2">The sequence shown here is derived from an EMBL/GenBank/DDBJ whole genome shotgun (WGS) entry which is preliminary data.</text>
</comment>
<keyword evidence="3" id="KW-1185">Reference proteome</keyword>
<organism evidence="2 3">
    <name type="scientific">Pseudorhizobium tarimense</name>
    <dbReference type="NCBI Taxonomy" id="1079109"/>
    <lineage>
        <taxon>Bacteria</taxon>
        <taxon>Pseudomonadati</taxon>
        <taxon>Pseudomonadota</taxon>
        <taxon>Alphaproteobacteria</taxon>
        <taxon>Hyphomicrobiales</taxon>
        <taxon>Rhizobiaceae</taxon>
        <taxon>Rhizobium/Agrobacterium group</taxon>
        <taxon>Pseudorhizobium</taxon>
    </lineage>
</organism>
<feature type="region of interest" description="Disordered" evidence="1">
    <location>
        <begin position="37"/>
        <end position="59"/>
    </location>
</feature>
<sequence length="59" mass="6837">MKVRKQEPRERAARAMCRLEGFPAQKLDHYLKAFEAETSKRPSTSSSWGELVLARPHPR</sequence>
<evidence type="ECO:0000313" key="2">
    <source>
        <dbReference type="EMBL" id="MET3587546.1"/>
    </source>
</evidence>
<dbReference type="EMBL" id="JBEPLJ010000014">
    <property type="protein sequence ID" value="MET3587546.1"/>
    <property type="molecule type" value="Genomic_DNA"/>
</dbReference>
<reference evidence="2 3" key="1">
    <citation type="submission" date="2024-06" db="EMBL/GenBank/DDBJ databases">
        <title>Genomic Encyclopedia of Type Strains, Phase IV (KMG-IV): sequencing the most valuable type-strain genomes for metagenomic binning, comparative biology and taxonomic classification.</title>
        <authorList>
            <person name="Goeker M."/>
        </authorList>
    </citation>
    <scope>NUCLEOTIDE SEQUENCE [LARGE SCALE GENOMIC DNA]</scope>
    <source>
        <strain evidence="2 3">DSM 105042</strain>
    </source>
</reference>
<accession>A0ABV2HAH8</accession>
<evidence type="ECO:0000313" key="3">
    <source>
        <dbReference type="Proteomes" id="UP001549031"/>
    </source>
</evidence>
<evidence type="ECO:0000256" key="1">
    <source>
        <dbReference type="SAM" id="MobiDB-lite"/>
    </source>
</evidence>
<proteinExistence type="predicted"/>
<protein>
    <submittedName>
        <fullName evidence="2">Uncharacterized protein</fullName>
    </submittedName>
</protein>
<dbReference type="Proteomes" id="UP001549031">
    <property type="component" value="Unassembled WGS sequence"/>
</dbReference>
<name>A0ABV2HAH8_9HYPH</name>
<gene>
    <name evidence="2" type="ORF">ABID21_003671</name>
</gene>